<proteinExistence type="predicted"/>
<evidence type="ECO:0000256" key="1">
    <source>
        <dbReference type="SAM" id="Phobius"/>
    </source>
</evidence>
<dbReference type="RefSeq" id="WP_148350722.1">
    <property type="nucleotide sequence ID" value="NZ_JBHSBF010000036.1"/>
</dbReference>
<dbReference type="EMBL" id="VSFF01000006">
    <property type="protein sequence ID" value="TYC14332.1"/>
    <property type="molecule type" value="Genomic_DNA"/>
</dbReference>
<feature type="transmembrane region" description="Helical" evidence="1">
    <location>
        <begin position="44"/>
        <end position="65"/>
    </location>
</feature>
<comment type="caution">
    <text evidence="2">The sequence shown here is derived from an EMBL/GenBank/DDBJ whole genome shotgun (WGS) entry which is preliminary data.</text>
</comment>
<dbReference type="Proteomes" id="UP000322634">
    <property type="component" value="Unassembled WGS sequence"/>
</dbReference>
<feature type="transmembrane region" description="Helical" evidence="1">
    <location>
        <begin position="12"/>
        <end position="32"/>
    </location>
</feature>
<sequence>MPDGTAMAPRVNIVIIILETSALLGVLIGWLVTLLLDVPGAQGALIGIPAFWGIGGLFCGIVGLLRSSAEAKRSHGDYGRPPTRYHCGFEFRARCPCRAQPPWQYREWPVRDQTELVPKSQFNKAWWHGG</sequence>
<evidence type="ECO:0000313" key="2">
    <source>
        <dbReference type="EMBL" id="TYC14332.1"/>
    </source>
</evidence>
<evidence type="ECO:0000313" key="3">
    <source>
        <dbReference type="Proteomes" id="UP000322634"/>
    </source>
</evidence>
<gene>
    <name evidence="2" type="ORF">FXF65_15820</name>
</gene>
<keyword evidence="1" id="KW-1133">Transmembrane helix</keyword>
<organism evidence="2 3">
    <name type="scientific">Actinomadura syzygii</name>
    <dbReference type="NCBI Taxonomy" id="1427538"/>
    <lineage>
        <taxon>Bacteria</taxon>
        <taxon>Bacillati</taxon>
        <taxon>Actinomycetota</taxon>
        <taxon>Actinomycetes</taxon>
        <taxon>Streptosporangiales</taxon>
        <taxon>Thermomonosporaceae</taxon>
        <taxon>Actinomadura</taxon>
    </lineage>
</organism>
<accession>A0A5D0U9L6</accession>
<dbReference type="AlphaFoldDB" id="A0A5D0U9L6"/>
<protein>
    <submittedName>
        <fullName evidence="2">Uncharacterized protein</fullName>
    </submittedName>
</protein>
<name>A0A5D0U9L6_9ACTN</name>
<reference evidence="2 3" key="1">
    <citation type="submission" date="2019-08" db="EMBL/GenBank/DDBJ databases">
        <title>Actinomadura sp. nov. CYP1-5 isolated from mountain soil.</title>
        <authorList>
            <person name="Songsumanus A."/>
            <person name="Kuncharoen N."/>
            <person name="Kudo T."/>
            <person name="Yuki M."/>
            <person name="Igarashi Y."/>
            <person name="Tanasupawat S."/>
        </authorList>
    </citation>
    <scope>NUCLEOTIDE SEQUENCE [LARGE SCALE GENOMIC DNA]</scope>
    <source>
        <strain evidence="2 3">GKU157</strain>
    </source>
</reference>
<keyword evidence="1" id="KW-0472">Membrane</keyword>
<keyword evidence="3" id="KW-1185">Reference proteome</keyword>
<keyword evidence="1" id="KW-0812">Transmembrane</keyword>